<gene>
    <name evidence="3" type="ORF">GQE98_03640</name>
</gene>
<dbReference type="InterPro" id="IPR029058">
    <property type="entry name" value="AB_hydrolase_fold"/>
</dbReference>
<dbReference type="InterPro" id="IPR050471">
    <property type="entry name" value="AB_hydrolase"/>
</dbReference>
<evidence type="ECO:0000313" key="3">
    <source>
        <dbReference type="EMBL" id="MZR29721.1"/>
    </source>
</evidence>
<protein>
    <submittedName>
        <fullName evidence="3">Alpha/beta fold hydrolase</fullName>
    </submittedName>
</protein>
<reference evidence="3 4" key="1">
    <citation type="submission" date="2019-12" db="EMBL/GenBank/DDBJ databases">
        <title>Snethiella sp. nov. sp. isolated from sea sand.</title>
        <authorList>
            <person name="Kim J."/>
            <person name="Jeong S.E."/>
            <person name="Jung H.S."/>
            <person name="Jeon C.O."/>
        </authorList>
    </citation>
    <scope>NUCLEOTIDE SEQUENCE [LARGE SCALE GENOMIC DNA]</scope>
    <source>
        <strain evidence="3 4">DP05</strain>
    </source>
</reference>
<accession>A0A6L8W3T4</accession>
<dbReference type="InterPro" id="IPR013595">
    <property type="entry name" value="Pept_S33_TAP-like_C"/>
</dbReference>
<dbReference type="GO" id="GO:0004806">
    <property type="term" value="F:triacylglycerol lipase activity"/>
    <property type="evidence" value="ECO:0007669"/>
    <property type="project" value="TreeGrafter"/>
</dbReference>
<dbReference type="PANTHER" id="PTHR43433:SF5">
    <property type="entry name" value="AB HYDROLASE-1 DOMAIN-CONTAINING PROTEIN"/>
    <property type="match status" value="1"/>
</dbReference>
<dbReference type="InterPro" id="IPR000073">
    <property type="entry name" value="AB_hydrolase_1"/>
</dbReference>
<dbReference type="GO" id="GO:0046503">
    <property type="term" value="P:glycerolipid catabolic process"/>
    <property type="evidence" value="ECO:0007669"/>
    <property type="project" value="TreeGrafter"/>
</dbReference>
<comment type="caution">
    <text evidence="3">The sequence shown here is derived from an EMBL/GenBank/DDBJ whole genome shotgun (WGS) entry which is preliminary data.</text>
</comment>
<dbReference type="EMBL" id="WTUW01000001">
    <property type="protein sequence ID" value="MZR29721.1"/>
    <property type="molecule type" value="Genomic_DNA"/>
</dbReference>
<sequence>MAKLISNNLSLEYESFGAPSDPTVILIAGLGFQLIDWPTEFCEAIAAQNFHVVRFDNRDIGLSQKLEEKGIPDMVRLMQQLQTGEAPTVPYHLSDMAADVAGLMDGLEIDAAHMVGMSMGGMIAQLMAIFYPEKLHSLTSIMSSSGNRHLPPSTPAATSVLMSAPASQAVEDVVEFGLQVNDVIGSPGFRWNRDALKDHIRACVTRNYSPSGYLRQYAAVMASNPRVSELPGVTTPTLVIHGKDDPLVPYAAGEDTARLIPDAKLELVDGMGHDLSPALCVHLADLLIPHLAANR</sequence>
<dbReference type="Pfam" id="PF08386">
    <property type="entry name" value="Abhydrolase_4"/>
    <property type="match status" value="1"/>
</dbReference>
<feature type="domain" description="AB hydrolase-1" evidence="1">
    <location>
        <begin position="22"/>
        <end position="152"/>
    </location>
</feature>
<keyword evidence="4" id="KW-1185">Reference proteome</keyword>
<evidence type="ECO:0000259" key="2">
    <source>
        <dbReference type="Pfam" id="PF08386"/>
    </source>
</evidence>
<dbReference type="Pfam" id="PF00561">
    <property type="entry name" value="Abhydrolase_1"/>
    <property type="match status" value="1"/>
</dbReference>
<feature type="domain" description="Peptidase S33 tripeptidyl aminopeptidase-like C-terminal" evidence="2">
    <location>
        <begin position="227"/>
        <end position="281"/>
    </location>
</feature>
<evidence type="ECO:0000313" key="4">
    <source>
        <dbReference type="Proteomes" id="UP000476030"/>
    </source>
</evidence>
<dbReference type="AlphaFoldDB" id="A0A6L8W3T4"/>
<dbReference type="RefSeq" id="WP_161314191.1">
    <property type="nucleotide sequence ID" value="NZ_WTUW01000001.1"/>
</dbReference>
<name>A0A6L8W3T4_9PROT</name>
<dbReference type="PANTHER" id="PTHR43433">
    <property type="entry name" value="HYDROLASE, ALPHA/BETA FOLD FAMILY PROTEIN"/>
    <property type="match status" value="1"/>
</dbReference>
<dbReference type="Gene3D" id="3.40.50.1820">
    <property type="entry name" value="alpha/beta hydrolase"/>
    <property type="match status" value="1"/>
</dbReference>
<keyword evidence="3" id="KW-0378">Hydrolase</keyword>
<dbReference type="Proteomes" id="UP000476030">
    <property type="component" value="Unassembled WGS sequence"/>
</dbReference>
<evidence type="ECO:0000259" key="1">
    <source>
        <dbReference type="Pfam" id="PF00561"/>
    </source>
</evidence>
<proteinExistence type="predicted"/>
<organism evidence="3 4">
    <name type="scientific">Sneathiella litorea</name>
    <dbReference type="NCBI Taxonomy" id="2606216"/>
    <lineage>
        <taxon>Bacteria</taxon>
        <taxon>Pseudomonadati</taxon>
        <taxon>Pseudomonadota</taxon>
        <taxon>Alphaproteobacteria</taxon>
        <taxon>Sneathiellales</taxon>
        <taxon>Sneathiellaceae</taxon>
        <taxon>Sneathiella</taxon>
    </lineage>
</organism>
<dbReference type="SUPFAM" id="SSF53474">
    <property type="entry name" value="alpha/beta-Hydrolases"/>
    <property type="match status" value="1"/>
</dbReference>